<feature type="region of interest" description="Disordered" evidence="1">
    <location>
        <begin position="1"/>
        <end position="60"/>
    </location>
</feature>
<dbReference type="RefSeq" id="WP_379565267.1">
    <property type="nucleotide sequence ID" value="NZ_JBHSQK010000012.1"/>
</dbReference>
<feature type="compositionally biased region" description="Low complexity" evidence="1">
    <location>
        <begin position="7"/>
        <end position="18"/>
    </location>
</feature>
<feature type="non-terminal residue" evidence="2">
    <location>
        <position position="1"/>
    </location>
</feature>
<keyword evidence="3" id="KW-1185">Reference proteome</keyword>
<comment type="caution">
    <text evidence="2">The sequence shown here is derived from an EMBL/GenBank/DDBJ whole genome shotgun (WGS) entry which is preliminary data.</text>
</comment>
<evidence type="ECO:0000313" key="2">
    <source>
        <dbReference type="EMBL" id="MFC5948211.1"/>
    </source>
</evidence>
<feature type="non-terminal residue" evidence="2">
    <location>
        <position position="60"/>
    </location>
</feature>
<sequence>AARHATGEAAPGEVAGVADLEDTDTPAGLAGTAAVVEGTGSTPVAGTSEAPVGMDEPDTG</sequence>
<dbReference type="EMBL" id="JBHSQK010000012">
    <property type="protein sequence ID" value="MFC5948211.1"/>
    <property type="molecule type" value="Genomic_DNA"/>
</dbReference>
<evidence type="ECO:0000256" key="1">
    <source>
        <dbReference type="SAM" id="MobiDB-lite"/>
    </source>
</evidence>
<name>A0ABW1I3L6_9PSEU</name>
<organism evidence="2 3">
    <name type="scientific">Pseudonocardia lutea</name>
    <dbReference type="NCBI Taxonomy" id="2172015"/>
    <lineage>
        <taxon>Bacteria</taxon>
        <taxon>Bacillati</taxon>
        <taxon>Actinomycetota</taxon>
        <taxon>Actinomycetes</taxon>
        <taxon>Pseudonocardiales</taxon>
        <taxon>Pseudonocardiaceae</taxon>
        <taxon>Pseudonocardia</taxon>
    </lineage>
</organism>
<dbReference type="Proteomes" id="UP001596119">
    <property type="component" value="Unassembled WGS sequence"/>
</dbReference>
<protein>
    <submittedName>
        <fullName evidence="2">Uncharacterized protein</fullName>
    </submittedName>
</protein>
<evidence type="ECO:0000313" key="3">
    <source>
        <dbReference type="Proteomes" id="UP001596119"/>
    </source>
</evidence>
<accession>A0ABW1I3L6</accession>
<reference evidence="3" key="1">
    <citation type="journal article" date="2019" name="Int. J. Syst. Evol. Microbiol.">
        <title>The Global Catalogue of Microorganisms (GCM) 10K type strain sequencing project: providing services to taxonomists for standard genome sequencing and annotation.</title>
        <authorList>
            <consortium name="The Broad Institute Genomics Platform"/>
            <consortium name="The Broad Institute Genome Sequencing Center for Infectious Disease"/>
            <person name="Wu L."/>
            <person name="Ma J."/>
        </authorList>
    </citation>
    <scope>NUCLEOTIDE SEQUENCE [LARGE SCALE GENOMIC DNA]</scope>
    <source>
        <strain evidence="3">CGMCC 4.7397</strain>
    </source>
</reference>
<gene>
    <name evidence="2" type="ORF">ACFQH9_07980</name>
</gene>
<proteinExistence type="predicted"/>